<feature type="region of interest" description="Disordered" evidence="1">
    <location>
        <begin position="197"/>
        <end position="221"/>
    </location>
</feature>
<name>A0A5C7WJ16_METME</name>
<keyword evidence="2" id="KW-1133">Transmembrane helix</keyword>
<keyword evidence="3" id="KW-0732">Signal</keyword>
<feature type="signal peptide" evidence="3">
    <location>
        <begin position="1"/>
        <end position="18"/>
    </location>
</feature>
<evidence type="ECO:0000313" key="5">
    <source>
        <dbReference type="Proteomes" id="UP000321374"/>
    </source>
</evidence>
<feature type="region of interest" description="Disordered" evidence="1">
    <location>
        <begin position="240"/>
        <end position="353"/>
    </location>
</feature>
<organism evidence="4 5">
    <name type="scientific">Methylophilus methylotrophus</name>
    <name type="common">Bacterium W3A1</name>
    <dbReference type="NCBI Taxonomy" id="17"/>
    <lineage>
        <taxon>Bacteria</taxon>
        <taxon>Pseudomonadati</taxon>
        <taxon>Pseudomonadota</taxon>
        <taxon>Betaproteobacteria</taxon>
        <taxon>Nitrosomonadales</taxon>
        <taxon>Methylophilaceae</taxon>
        <taxon>Methylophilus</taxon>
    </lineage>
</organism>
<keyword evidence="2" id="KW-0812">Transmembrane</keyword>
<feature type="compositionally biased region" description="Polar residues" evidence="1">
    <location>
        <begin position="278"/>
        <end position="315"/>
    </location>
</feature>
<dbReference type="EMBL" id="SSGG01000080">
    <property type="protein sequence ID" value="TXI36675.1"/>
    <property type="molecule type" value="Genomic_DNA"/>
</dbReference>
<evidence type="ECO:0000313" key="4">
    <source>
        <dbReference type="EMBL" id="TXI36675.1"/>
    </source>
</evidence>
<accession>A0A5C7WJ16</accession>
<evidence type="ECO:0000256" key="3">
    <source>
        <dbReference type="SAM" id="SignalP"/>
    </source>
</evidence>
<reference evidence="4 5" key="1">
    <citation type="submission" date="2018-09" db="EMBL/GenBank/DDBJ databases">
        <title>Metagenome Assembled Genomes from an Advanced Water Purification Facility.</title>
        <authorList>
            <person name="Stamps B.W."/>
            <person name="Spear J.R."/>
        </authorList>
    </citation>
    <scope>NUCLEOTIDE SEQUENCE [LARGE SCALE GENOMIC DNA]</scope>
    <source>
        <strain evidence="4">Bin_42_2</strain>
    </source>
</reference>
<dbReference type="Proteomes" id="UP000321374">
    <property type="component" value="Unassembled WGS sequence"/>
</dbReference>
<feature type="chain" id="PRO_5022865612" evidence="3">
    <location>
        <begin position="19"/>
        <end position="422"/>
    </location>
</feature>
<dbReference type="NCBIfam" id="NF041109">
    <property type="entry name" value="VF_TspB_C_term"/>
    <property type="match status" value="1"/>
</dbReference>
<proteinExistence type="predicted"/>
<dbReference type="AlphaFoldDB" id="A0A5C7WJ16"/>
<feature type="compositionally biased region" description="Polar residues" evidence="1">
    <location>
        <begin position="197"/>
        <end position="206"/>
    </location>
</feature>
<comment type="caution">
    <text evidence="4">The sequence shown here is derived from an EMBL/GenBank/DDBJ whole genome shotgun (WGS) entry which is preliminary data.</text>
</comment>
<keyword evidence="2" id="KW-0472">Membrane</keyword>
<protein>
    <submittedName>
        <fullName evidence="4">Uncharacterized protein</fullName>
    </submittedName>
</protein>
<sequence>MKLLLVIFLLLVSSVAYSATVPALVFYNATGNQYTTANASTQFTSAALACQYVFTSSSHPAKKQTTLVGNICQLSYTTSTTISEFPIFTIYACPAPLVQVGSGTPNASTLCTVPTCPTGQIWNSQLNSCAADCNPKKGNKYAFSINGANVPSVVCLPDQCVGNVFYSSVACLGSGTSSCFGSGDAIYSGESCSGQTPVSSFTNPTNQQPPPDDSPQTKCVKAGQSFGTVNGVTVCVPKTSSGAAPITNTGTTSQETKETDENGNTTTSSSDTKSQSTLDNGQVITKTETTNSDGTKTESTVSQPASEFCASNPNHSICKKSDEETPSSCDDNPDLPQCFDRGEPEEGDPIGEQSKTVTFTPVAITSGGGCPADKSVSIAGRSITFSYSWLCQYASMFRPFMLAFAYLSAAMFLFWGYKGAQT</sequence>
<feature type="transmembrane region" description="Helical" evidence="2">
    <location>
        <begin position="396"/>
        <end position="417"/>
    </location>
</feature>
<feature type="compositionally biased region" description="Polar residues" evidence="1">
    <location>
        <begin position="240"/>
        <end position="254"/>
    </location>
</feature>
<evidence type="ECO:0000256" key="1">
    <source>
        <dbReference type="SAM" id="MobiDB-lite"/>
    </source>
</evidence>
<evidence type="ECO:0000256" key="2">
    <source>
        <dbReference type="SAM" id="Phobius"/>
    </source>
</evidence>
<gene>
    <name evidence="4" type="ORF">E6Q51_05030</name>
</gene>
<feature type="compositionally biased region" description="Low complexity" evidence="1">
    <location>
        <begin position="265"/>
        <end position="277"/>
    </location>
</feature>